<dbReference type="Pfam" id="PF07501">
    <property type="entry name" value="G5"/>
    <property type="match status" value="1"/>
</dbReference>
<evidence type="ECO:0000256" key="2">
    <source>
        <dbReference type="SAM" id="Phobius"/>
    </source>
</evidence>
<dbReference type="PANTHER" id="PTHR39160:SF4">
    <property type="entry name" value="RESUSCITATION-PROMOTING FACTOR RPFB"/>
    <property type="match status" value="1"/>
</dbReference>
<dbReference type="SMART" id="SM01208">
    <property type="entry name" value="G5"/>
    <property type="match status" value="1"/>
</dbReference>
<evidence type="ECO:0000313" key="5">
    <source>
        <dbReference type="Proteomes" id="UP001178662"/>
    </source>
</evidence>
<keyword evidence="2" id="KW-1133">Transmembrane helix</keyword>
<dbReference type="GO" id="GO:0019867">
    <property type="term" value="C:outer membrane"/>
    <property type="evidence" value="ECO:0007669"/>
    <property type="project" value="InterPro"/>
</dbReference>
<feature type="transmembrane region" description="Helical" evidence="2">
    <location>
        <begin position="27"/>
        <end position="48"/>
    </location>
</feature>
<name>A0AA95JFV3_9BACL</name>
<dbReference type="Gene3D" id="2.20.230.10">
    <property type="entry name" value="Resuscitation-promoting factor rpfb"/>
    <property type="match status" value="1"/>
</dbReference>
<dbReference type="PROSITE" id="PS51109">
    <property type="entry name" value="G5"/>
    <property type="match status" value="1"/>
</dbReference>
<dbReference type="InterPro" id="IPR010611">
    <property type="entry name" value="3D_dom"/>
</dbReference>
<keyword evidence="2" id="KW-0812">Transmembrane</keyword>
<evidence type="ECO:0000256" key="1">
    <source>
        <dbReference type="ARBA" id="ARBA00022729"/>
    </source>
</evidence>
<sequence length="384" mass="41510">MGPTPIAGAHDPRPTGKLFALRWKHEYLRRILLGAILTFSIIVMFISLEHRASTKQVSIVEDGIPSVIQTRTTNVLALLEEQEIQLNVHDQLSVSMTDSLKDGSVIVIDRAKGITVQADGHEELKFTTADTVGEAVEALNLSLGSEDLISPSISTSVEEGMKVTVTRVKTEIIETSEPIGFSVVQEKNANLAEGKQKIVTTGQEGILIHKTMNTYKNGKLVSEKLVESVVSKEAVNQVVAVGTKKAQVSMLSYNGKPTAVEASVVNLNGKSVKVKRTLSNVTLTAYHAGFASTGKNKGDKGYGITASGTTVEEGRTIAVDPDVIPMGWWVYIEGIGFRRAEDTGSAIKGKKIDVFYESESYVNKFGKKRGYTVYVIGPVKPTAN</sequence>
<keyword evidence="5" id="KW-1185">Reference proteome</keyword>
<dbReference type="GO" id="GO:0004553">
    <property type="term" value="F:hydrolase activity, hydrolyzing O-glycosyl compounds"/>
    <property type="evidence" value="ECO:0007669"/>
    <property type="project" value="InterPro"/>
</dbReference>
<organism evidence="4 5">
    <name type="scientific">Candidatus Cohnella colombiensis</name>
    <dbReference type="NCBI Taxonomy" id="3121368"/>
    <lineage>
        <taxon>Bacteria</taxon>
        <taxon>Bacillati</taxon>
        <taxon>Bacillota</taxon>
        <taxon>Bacilli</taxon>
        <taxon>Bacillales</taxon>
        <taxon>Paenibacillaceae</taxon>
        <taxon>Cohnella</taxon>
    </lineage>
</organism>
<dbReference type="Proteomes" id="UP001178662">
    <property type="component" value="Chromosome"/>
</dbReference>
<gene>
    <name evidence="4" type="ORF">P0Y55_17235</name>
</gene>
<evidence type="ECO:0000259" key="3">
    <source>
        <dbReference type="PROSITE" id="PS51109"/>
    </source>
</evidence>
<dbReference type="InterPro" id="IPR011098">
    <property type="entry name" value="G5_dom"/>
</dbReference>
<dbReference type="GO" id="GO:0009254">
    <property type="term" value="P:peptidoglycan turnover"/>
    <property type="evidence" value="ECO:0007669"/>
    <property type="project" value="InterPro"/>
</dbReference>
<keyword evidence="2" id="KW-0472">Membrane</keyword>
<dbReference type="Pfam" id="PF03990">
    <property type="entry name" value="DUF348"/>
    <property type="match status" value="2"/>
</dbReference>
<dbReference type="Pfam" id="PF06725">
    <property type="entry name" value="3D"/>
    <property type="match status" value="1"/>
</dbReference>
<proteinExistence type="predicted"/>
<evidence type="ECO:0000313" key="4">
    <source>
        <dbReference type="EMBL" id="WEK54265.1"/>
    </source>
</evidence>
<reference evidence="4" key="1">
    <citation type="submission" date="2023-03" db="EMBL/GenBank/DDBJ databases">
        <title>Andean soil-derived lignocellulolytic bacterial consortium as a source of novel taxa and putative plastic-active enzymes.</title>
        <authorList>
            <person name="Diaz-Garcia L."/>
            <person name="Chuvochina M."/>
            <person name="Feuerriegel G."/>
            <person name="Bunk B."/>
            <person name="Sproer C."/>
            <person name="Streit W.R."/>
            <person name="Rodriguez L.M."/>
            <person name="Overmann J."/>
            <person name="Jimenez D.J."/>
        </authorList>
    </citation>
    <scope>NUCLEOTIDE SEQUENCE</scope>
    <source>
        <strain evidence="4">MAG 2441</strain>
    </source>
</reference>
<keyword evidence="1" id="KW-0732">Signal</keyword>
<dbReference type="InterPro" id="IPR007137">
    <property type="entry name" value="DUF348"/>
</dbReference>
<dbReference type="Gene3D" id="2.40.40.10">
    <property type="entry name" value="RlpA-like domain"/>
    <property type="match status" value="1"/>
</dbReference>
<dbReference type="SUPFAM" id="SSF50685">
    <property type="entry name" value="Barwin-like endoglucanases"/>
    <property type="match status" value="1"/>
</dbReference>
<dbReference type="InterPro" id="IPR051933">
    <property type="entry name" value="Resuscitation_pf_RpfB"/>
</dbReference>
<accession>A0AA95JFV3</accession>
<dbReference type="InterPro" id="IPR036908">
    <property type="entry name" value="RlpA-like_sf"/>
</dbReference>
<dbReference type="AlphaFoldDB" id="A0AA95JFV3"/>
<feature type="domain" description="G5" evidence="3">
    <location>
        <begin position="165"/>
        <end position="245"/>
    </location>
</feature>
<protein>
    <submittedName>
        <fullName evidence="4">G5 domain-containing protein</fullName>
    </submittedName>
</protein>
<dbReference type="CDD" id="cd14667">
    <property type="entry name" value="3D_containing_proteins"/>
    <property type="match status" value="1"/>
</dbReference>
<dbReference type="InterPro" id="IPR059180">
    <property type="entry name" value="3D_YorM"/>
</dbReference>
<dbReference type="EMBL" id="CP119317">
    <property type="protein sequence ID" value="WEK54265.1"/>
    <property type="molecule type" value="Genomic_DNA"/>
</dbReference>
<dbReference type="PANTHER" id="PTHR39160">
    <property type="entry name" value="CELL WALL-BINDING PROTEIN YOCH"/>
    <property type="match status" value="1"/>
</dbReference>